<evidence type="ECO:0000313" key="3">
    <source>
        <dbReference type="Proteomes" id="UP000053424"/>
    </source>
</evidence>
<organism evidence="2 3">
    <name type="scientific">Hebeloma cylindrosporum</name>
    <dbReference type="NCBI Taxonomy" id="76867"/>
    <lineage>
        <taxon>Eukaryota</taxon>
        <taxon>Fungi</taxon>
        <taxon>Dikarya</taxon>
        <taxon>Basidiomycota</taxon>
        <taxon>Agaricomycotina</taxon>
        <taxon>Agaricomycetes</taxon>
        <taxon>Agaricomycetidae</taxon>
        <taxon>Agaricales</taxon>
        <taxon>Agaricineae</taxon>
        <taxon>Hymenogastraceae</taxon>
        <taxon>Hebeloma</taxon>
    </lineage>
</organism>
<proteinExistence type="predicted"/>
<dbReference type="EMBL" id="KN831787">
    <property type="protein sequence ID" value="KIM39100.1"/>
    <property type="molecule type" value="Genomic_DNA"/>
</dbReference>
<sequence length="165" mass="18944">MSALDARSNIQTAIDPLPLSEEPFIHSEDDSSDSVDDEELQTFSIIVSPRKYVDEEDIKCRARQLVQEAWSMNFVWDITEIRNVDPESEALSEGMEEPPALMECPNWEDEVDFEILDREGGEMLEYDDDSNHCRKTNAESARIEPRQAMPIICSFRELISKLDLS</sequence>
<gene>
    <name evidence="2" type="ORF">M413DRAFT_29664</name>
</gene>
<dbReference type="Proteomes" id="UP000053424">
    <property type="component" value="Unassembled WGS sequence"/>
</dbReference>
<reference evidence="2 3" key="1">
    <citation type="submission" date="2014-04" db="EMBL/GenBank/DDBJ databases">
        <authorList>
            <consortium name="DOE Joint Genome Institute"/>
            <person name="Kuo A."/>
            <person name="Gay G."/>
            <person name="Dore J."/>
            <person name="Kohler A."/>
            <person name="Nagy L.G."/>
            <person name="Floudas D."/>
            <person name="Copeland A."/>
            <person name="Barry K.W."/>
            <person name="Cichocki N."/>
            <person name="Veneault-Fourrey C."/>
            <person name="LaButti K."/>
            <person name="Lindquist E.A."/>
            <person name="Lipzen A."/>
            <person name="Lundell T."/>
            <person name="Morin E."/>
            <person name="Murat C."/>
            <person name="Sun H."/>
            <person name="Tunlid A."/>
            <person name="Henrissat B."/>
            <person name="Grigoriev I.V."/>
            <person name="Hibbett D.S."/>
            <person name="Martin F."/>
            <person name="Nordberg H.P."/>
            <person name="Cantor M.N."/>
            <person name="Hua S.X."/>
        </authorList>
    </citation>
    <scope>NUCLEOTIDE SEQUENCE [LARGE SCALE GENOMIC DNA]</scope>
    <source>
        <strain evidence="3">h7</strain>
    </source>
</reference>
<reference evidence="3" key="2">
    <citation type="submission" date="2015-01" db="EMBL/GenBank/DDBJ databases">
        <title>Evolutionary Origins and Diversification of the Mycorrhizal Mutualists.</title>
        <authorList>
            <consortium name="DOE Joint Genome Institute"/>
            <consortium name="Mycorrhizal Genomics Consortium"/>
            <person name="Kohler A."/>
            <person name="Kuo A."/>
            <person name="Nagy L.G."/>
            <person name="Floudas D."/>
            <person name="Copeland A."/>
            <person name="Barry K.W."/>
            <person name="Cichocki N."/>
            <person name="Veneault-Fourrey C."/>
            <person name="LaButti K."/>
            <person name="Lindquist E.A."/>
            <person name="Lipzen A."/>
            <person name="Lundell T."/>
            <person name="Morin E."/>
            <person name="Murat C."/>
            <person name="Riley R."/>
            <person name="Ohm R."/>
            <person name="Sun H."/>
            <person name="Tunlid A."/>
            <person name="Henrissat B."/>
            <person name="Grigoriev I.V."/>
            <person name="Hibbett D.S."/>
            <person name="Martin F."/>
        </authorList>
    </citation>
    <scope>NUCLEOTIDE SEQUENCE [LARGE SCALE GENOMIC DNA]</scope>
    <source>
        <strain evidence="3">h7</strain>
    </source>
</reference>
<dbReference type="AlphaFoldDB" id="A0A0C3BR43"/>
<dbReference type="HOGENOM" id="CLU_1610963_0_0_1"/>
<protein>
    <submittedName>
        <fullName evidence="2">Uncharacterized protein</fullName>
    </submittedName>
</protein>
<evidence type="ECO:0000313" key="2">
    <source>
        <dbReference type="EMBL" id="KIM39100.1"/>
    </source>
</evidence>
<feature type="region of interest" description="Disordered" evidence="1">
    <location>
        <begin position="1"/>
        <end position="37"/>
    </location>
</feature>
<name>A0A0C3BR43_HEBCY</name>
<accession>A0A0C3BR43</accession>
<evidence type="ECO:0000256" key="1">
    <source>
        <dbReference type="SAM" id="MobiDB-lite"/>
    </source>
</evidence>
<keyword evidence="3" id="KW-1185">Reference proteome</keyword>